<reference evidence="2 3" key="1">
    <citation type="submission" date="2024-01" db="EMBL/GenBank/DDBJ databases">
        <title>The complete chloroplast genome sequence of Lithospermum erythrorhizon: insights into the phylogenetic relationship among Boraginaceae species and the maternal lineages of purple gromwells.</title>
        <authorList>
            <person name="Okada T."/>
            <person name="Watanabe K."/>
        </authorList>
    </citation>
    <scope>NUCLEOTIDE SEQUENCE [LARGE SCALE GENOMIC DNA]</scope>
</reference>
<evidence type="ECO:0000256" key="1">
    <source>
        <dbReference type="SAM" id="MobiDB-lite"/>
    </source>
</evidence>
<feature type="region of interest" description="Disordered" evidence="1">
    <location>
        <begin position="175"/>
        <end position="197"/>
    </location>
</feature>
<dbReference type="Proteomes" id="UP001454036">
    <property type="component" value="Unassembled WGS sequence"/>
</dbReference>
<evidence type="ECO:0000313" key="3">
    <source>
        <dbReference type="Proteomes" id="UP001454036"/>
    </source>
</evidence>
<dbReference type="EMBL" id="BAABME010009115">
    <property type="protein sequence ID" value="GAA0174525.1"/>
    <property type="molecule type" value="Genomic_DNA"/>
</dbReference>
<protein>
    <submittedName>
        <fullName evidence="2">Uncharacterized protein</fullName>
    </submittedName>
</protein>
<accession>A0AAV3RF87</accession>
<name>A0AAV3RF87_LITER</name>
<evidence type="ECO:0000313" key="2">
    <source>
        <dbReference type="EMBL" id="GAA0174525.1"/>
    </source>
</evidence>
<comment type="caution">
    <text evidence="2">The sequence shown here is derived from an EMBL/GenBank/DDBJ whole genome shotgun (WGS) entry which is preliminary data.</text>
</comment>
<dbReference type="PANTHER" id="PTHR34222">
    <property type="entry name" value="GAG_PRE-INTEGRS DOMAIN-CONTAINING PROTEIN"/>
    <property type="match status" value="1"/>
</dbReference>
<gene>
    <name evidence="2" type="ORF">LIER_27901</name>
</gene>
<dbReference type="AlphaFoldDB" id="A0AAV3RF87"/>
<dbReference type="PANTHER" id="PTHR34222:SF99">
    <property type="entry name" value="PROTEIN, PUTATIVE-RELATED"/>
    <property type="match status" value="1"/>
</dbReference>
<proteinExistence type="predicted"/>
<sequence>MTVEIGRSFVFATDARLLWEEIRECYGGSNGPRLCWDELMCIKPNALYVIDGEERVIQFLMGLNEEYDHIRSRILFMDPIPTVSKTHSMVTNVEKKRQLHNALNISAKNSVFQVNRVKNQKRVNNQRSQGNTVLQDSKTHNVLGVAKQHEGLQGLLPDVPQDTLVTEQTIPISPISQTDNTTFIPLRHSTRPRQTPT</sequence>
<keyword evidence="3" id="KW-1185">Reference proteome</keyword>
<organism evidence="2 3">
    <name type="scientific">Lithospermum erythrorhizon</name>
    <name type="common">Purple gromwell</name>
    <name type="synonym">Lithospermum officinale var. erythrorhizon</name>
    <dbReference type="NCBI Taxonomy" id="34254"/>
    <lineage>
        <taxon>Eukaryota</taxon>
        <taxon>Viridiplantae</taxon>
        <taxon>Streptophyta</taxon>
        <taxon>Embryophyta</taxon>
        <taxon>Tracheophyta</taxon>
        <taxon>Spermatophyta</taxon>
        <taxon>Magnoliopsida</taxon>
        <taxon>eudicotyledons</taxon>
        <taxon>Gunneridae</taxon>
        <taxon>Pentapetalae</taxon>
        <taxon>asterids</taxon>
        <taxon>lamiids</taxon>
        <taxon>Boraginales</taxon>
        <taxon>Boraginaceae</taxon>
        <taxon>Boraginoideae</taxon>
        <taxon>Lithospermeae</taxon>
        <taxon>Lithospermum</taxon>
    </lineage>
</organism>